<dbReference type="OrthoDB" id="272139at2759"/>
<comment type="subcellular location">
    <subcellularLocation>
        <location evidence="1">Endoplasmic reticulum membrane</location>
        <topology evidence="1">Multi-pass membrane protein</topology>
    </subcellularLocation>
</comment>
<dbReference type="AlphaFoldDB" id="A0A8E0VPA7"/>
<dbReference type="Pfam" id="PF01663">
    <property type="entry name" value="Phosphodiest"/>
    <property type="match status" value="1"/>
</dbReference>
<dbReference type="InterPro" id="IPR017850">
    <property type="entry name" value="Alkaline_phosphatase_core_sf"/>
</dbReference>
<proteinExistence type="inferred from homology"/>
<dbReference type="PANTHER" id="PTHR23071:SF1">
    <property type="entry name" value="GPI ETHANOLAMINE PHOSPHATE TRANSFERASE 3"/>
    <property type="match status" value="1"/>
</dbReference>
<evidence type="ECO:0000256" key="1">
    <source>
        <dbReference type="ARBA" id="ARBA00004477"/>
    </source>
</evidence>
<accession>A0A8E0VPA7</accession>
<dbReference type="CDD" id="cd16023">
    <property type="entry name" value="GPI_EPT_3"/>
    <property type="match status" value="1"/>
</dbReference>
<keyword evidence="8 11" id="KW-1133">Transmembrane helix</keyword>
<gene>
    <name evidence="12" type="ORF">FBUS_05778</name>
</gene>
<evidence type="ECO:0000256" key="10">
    <source>
        <dbReference type="ARBA" id="ARBA00023180"/>
    </source>
</evidence>
<dbReference type="GO" id="GO:0005789">
    <property type="term" value="C:endoplasmic reticulum membrane"/>
    <property type="evidence" value="ECO:0007669"/>
    <property type="project" value="UniProtKB-SubCell"/>
</dbReference>
<dbReference type="PANTHER" id="PTHR23071">
    <property type="entry name" value="PHOSPHATIDYLINOSITOL GLYCAN"/>
    <property type="match status" value="1"/>
</dbReference>
<evidence type="ECO:0000313" key="12">
    <source>
        <dbReference type="EMBL" id="KAA0200063.1"/>
    </source>
</evidence>
<evidence type="ECO:0000256" key="5">
    <source>
        <dbReference type="ARBA" id="ARBA00022679"/>
    </source>
</evidence>
<dbReference type="Gene3D" id="3.40.720.10">
    <property type="entry name" value="Alkaline Phosphatase, subunit A"/>
    <property type="match status" value="1"/>
</dbReference>
<comment type="pathway">
    <text evidence="2">Glycolipid biosynthesis; glycosylphosphatidylinositol-anchor biosynthesis.</text>
</comment>
<feature type="transmembrane region" description="Helical" evidence="11">
    <location>
        <begin position="267"/>
        <end position="285"/>
    </location>
</feature>
<dbReference type="EMBL" id="LUCM01000767">
    <property type="protein sequence ID" value="KAA0200063.1"/>
    <property type="molecule type" value="Genomic_DNA"/>
</dbReference>
<keyword evidence="7" id="KW-0256">Endoplasmic reticulum</keyword>
<evidence type="ECO:0000256" key="7">
    <source>
        <dbReference type="ARBA" id="ARBA00022824"/>
    </source>
</evidence>
<dbReference type="GO" id="GO:0051377">
    <property type="term" value="F:mannose-ethanolamine phosphotransferase activity"/>
    <property type="evidence" value="ECO:0007669"/>
    <property type="project" value="InterPro"/>
</dbReference>
<dbReference type="SUPFAM" id="SSF53649">
    <property type="entry name" value="Alkaline phosphatase-like"/>
    <property type="match status" value="1"/>
</dbReference>
<evidence type="ECO:0000256" key="8">
    <source>
        <dbReference type="ARBA" id="ARBA00022989"/>
    </source>
</evidence>
<dbReference type="GO" id="GO:0006506">
    <property type="term" value="P:GPI anchor biosynthetic process"/>
    <property type="evidence" value="ECO:0007669"/>
    <property type="project" value="UniProtKB-UniPathway"/>
</dbReference>
<organism evidence="12 13">
    <name type="scientific">Fasciolopsis buskii</name>
    <dbReference type="NCBI Taxonomy" id="27845"/>
    <lineage>
        <taxon>Eukaryota</taxon>
        <taxon>Metazoa</taxon>
        <taxon>Spiralia</taxon>
        <taxon>Lophotrochozoa</taxon>
        <taxon>Platyhelminthes</taxon>
        <taxon>Trematoda</taxon>
        <taxon>Digenea</taxon>
        <taxon>Plagiorchiida</taxon>
        <taxon>Echinostomata</taxon>
        <taxon>Echinostomatoidea</taxon>
        <taxon>Fasciolidae</taxon>
        <taxon>Fasciolopsis</taxon>
    </lineage>
</organism>
<reference evidence="12" key="1">
    <citation type="submission" date="2019-05" db="EMBL/GenBank/DDBJ databases">
        <title>Annotation for the trematode Fasciolopsis buski.</title>
        <authorList>
            <person name="Choi Y.-J."/>
        </authorList>
    </citation>
    <scope>NUCLEOTIDE SEQUENCE</scope>
    <source>
        <strain evidence="12">HT</strain>
        <tissue evidence="12">Whole worm</tissue>
    </source>
</reference>
<evidence type="ECO:0000256" key="4">
    <source>
        <dbReference type="ARBA" id="ARBA00022502"/>
    </source>
</evidence>
<evidence type="ECO:0000256" key="3">
    <source>
        <dbReference type="ARBA" id="ARBA00008695"/>
    </source>
</evidence>
<keyword evidence="9 11" id="KW-0472">Membrane</keyword>
<sequence>MPFVTRSLSSFVKGEKPQMRLVHFIADPPSTTLQRLKALTTGSMPTFVDAGANFGGSQLLEDNLIKQWHQVGRRVLFAGDDTWISLFPTEFNESHPYPSFDVRDLDTVDRAVREYILSQLEDDVPAWDVLIGHMLGVDHCGHTYGPNHPVMTRKLQELDDLIKRVVERMRSDDLLIVAGDHGMTAAGNHGGDSLLELDAALLIYPNPTEQNDSVLQVYEELRIAQIDLVPTLACLTAIPIPYSNLGVIVPELISSNELFRLCLAENVAQVGLVFSISFFAMLFLFSCS</sequence>
<dbReference type="InterPro" id="IPR037675">
    <property type="entry name" value="PIG-O_N"/>
</dbReference>
<name>A0A8E0VPA7_9TREM</name>
<dbReference type="InterPro" id="IPR002591">
    <property type="entry name" value="Phosphodiest/P_Trfase"/>
</dbReference>
<keyword evidence="6 11" id="KW-0812">Transmembrane</keyword>
<dbReference type="UniPathway" id="UPA00196"/>
<protein>
    <submittedName>
        <fullName evidence="12">GPI ethanolamine phosphate transferase 3</fullName>
    </submittedName>
</protein>
<comment type="caution">
    <text evidence="12">The sequence shown here is derived from an EMBL/GenBank/DDBJ whole genome shotgun (WGS) entry which is preliminary data.</text>
</comment>
<comment type="similarity">
    <text evidence="3">Belongs to the PIGG/PIGN/PIGO family. PIGO subfamily.</text>
</comment>
<evidence type="ECO:0000256" key="11">
    <source>
        <dbReference type="SAM" id="Phobius"/>
    </source>
</evidence>
<evidence type="ECO:0000256" key="9">
    <source>
        <dbReference type="ARBA" id="ARBA00023136"/>
    </source>
</evidence>
<evidence type="ECO:0000256" key="2">
    <source>
        <dbReference type="ARBA" id="ARBA00004687"/>
    </source>
</evidence>
<keyword evidence="10" id="KW-0325">Glycoprotein</keyword>
<keyword evidence="4" id="KW-0337">GPI-anchor biosynthesis</keyword>
<keyword evidence="5 12" id="KW-0808">Transferase</keyword>
<keyword evidence="13" id="KW-1185">Reference proteome</keyword>
<evidence type="ECO:0000313" key="13">
    <source>
        <dbReference type="Proteomes" id="UP000728185"/>
    </source>
</evidence>
<dbReference type="Proteomes" id="UP000728185">
    <property type="component" value="Unassembled WGS sequence"/>
</dbReference>
<evidence type="ECO:0000256" key="6">
    <source>
        <dbReference type="ARBA" id="ARBA00022692"/>
    </source>
</evidence>
<dbReference type="InterPro" id="IPR039524">
    <property type="entry name" value="PIGO/GPI13"/>
</dbReference>